<dbReference type="AlphaFoldDB" id="A0A3G8ZIQ7"/>
<dbReference type="OrthoDB" id="3290158at2"/>
<reference evidence="2 3" key="2">
    <citation type="submission" date="2018-12" db="EMBL/GenBank/DDBJ databases">
        <title>Nakamurella antarcticus sp. nov., isolated from Antarctica South Shetland Islands soil.</title>
        <authorList>
            <person name="Peng F."/>
        </authorList>
    </citation>
    <scope>NUCLEOTIDE SEQUENCE [LARGE SCALE GENOMIC DNA]</scope>
    <source>
        <strain evidence="2 3">S14-144</strain>
    </source>
</reference>
<feature type="domain" description="Ferric siderophore reductase C-terminal" evidence="1">
    <location>
        <begin position="222"/>
        <end position="242"/>
    </location>
</feature>
<reference evidence="2 3" key="1">
    <citation type="submission" date="2018-11" db="EMBL/GenBank/DDBJ databases">
        <authorList>
            <person name="Da X."/>
        </authorList>
    </citation>
    <scope>NUCLEOTIDE SEQUENCE [LARGE SCALE GENOMIC DNA]</scope>
    <source>
        <strain evidence="2 3">S14-144</strain>
    </source>
</reference>
<gene>
    <name evidence="2" type="ORF">EH165_02615</name>
</gene>
<proteinExistence type="predicted"/>
<protein>
    <submittedName>
        <fullName evidence="2">(2Fe-2S)-binding protein</fullName>
    </submittedName>
</protein>
<evidence type="ECO:0000313" key="3">
    <source>
        <dbReference type="Proteomes" id="UP000268084"/>
    </source>
</evidence>
<dbReference type="EMBL" id="CP034170">
    <property type="protein sequence ID" value="AZI57213.1"/>
    <property type="molecule type" value="Genomic_DNA"/>
</dbReference>
<dbReference type="RefSeq" id="WP_124797898.1">
    <property type="nucleotide sequence ID" value="NZ_CP034170.1"/>
</dbReference>
<dbReference type="KEGG" id="nak:EH165_02615"/>
<organism evidence="2 3">
    <name type="scientific">Nakamurella antarctica</name>
    <dbReference type="NCBI Taxonomy" id="1902245"/>
    <lineage>
        <taxon>Bacteria</taxon>
        <taxon>Bacillati</taxon>
        <taxon>Actinomycetota</taxon>
        <taxon>Actinomycetes</taxon>
        <taxon>Nakamurellales</taxon>
        <taxon>Nakamurellaceae</taxon>
        <taxon>Nakamurella</taxon>
    </lineage>
</organism>
<sequence>MSAKVAADGTPEVEAVNRELLRQLPIDAHGPLVCGPDARKVSATKIRDATWMENQLGLRGEIWRTTDVPVLATLWWYSASHFLVTPSIASLILTGRALSPRLEDLMVHHQLDSRVSGASSTALAGPGDQIQALAITLAEMFDELIPQVASLARRSEQAMWALATDSLASQALLFGRALHQVPAATRTVSALIEAIDRPMPPARFIDVAPPPLGILRRRLVHRQSCCLLYRVPGESLCSSCPRRHPDLRRDTLGTPLSTPE</sequence>
<evidence type="ECO:0000259" key="1">
    <source>
        <dbReference type="Pfam" id="PF11575"/>
    </source>
</evidence>
<evidence type="ECO:0000313" key="2">
    <source>
        <dbReference type="EMBL" id="AZI57213.1"/>
    </source>
</evidence>
<dbReference type="GO" id="GO:0051537">
    <property type="term" value="F:2 iron, 2 sulfur cluster binding"/>
    <property type="evidence" value="ECO:0007669"/>
    <property type="project" value="InterPro"/>
</dbReference>
<keyword evidence="3" id="KW-1185">Reference proteome</keyword>
<dbReference type="InterPro" id="IPR024726">
    <property type="entry name" value="FhuF_C"/>
</dbReference>
<name>A0A3G8ZIQ7_9ACTN</name>
<accession>A0A3G8ZIQ7</accession>
<dbReference type="Pfam" id="PF11575">
    <property type="entry name" value="FhuF_C"/>
    <property type="match status" value="1"/>
</dbReference>
<dbReference type="Proteomes" id="UP000268084">
    <property type="component" value="Chromosome"/>
</dbReference>